<sequence>MLRSPPFARSSLFTSGHLGTSLTWRSLATKLQTQSVLGHGEKQEGDISAAFPSLSGVLHESLPLRFSQLKKDILSTPEARDRFVASWADLLGALKEGVAELKSNGNEAIPEVSYGEIERGSNGWKEEVLKSGVVVMRDVVDDAEALGWKQQILEYVKENPQVKGEDISLSPLLNYVTANTNA</sequence>
<gene>
    <name evidence="1" type="ORF">RDB_LOCUS163627</name>
</gene>
<name>A0A8H3GSW9_9AGAM</name>
<protein>
    <submittedName>
        <fullName evidence="1">Uncharacterized protein</fullName>
    </submittedName>
</protein>
<dbReference type="PANTHER" id="PTHR30613:SF1">
    <property type="entry name" value="DUF1479 DOMAIN PROTEIN (AFU_ORTHOLOGUE AFUA_5G09280)"/>
    <property type="match status" value="1"/>
</dbReference>
<dbReference type="PANTHER" id="PTHR30613">
    <property type="entry name" value="UNCHARACTERIZED PROTEIN YBIU-RELATED"/>
    <property type="match status" value="1"/>
</dbReference>
<organism evidence="1 2">
    <name type="scientific">Rhizoctonia solani</name>
    <dbReference type="NCBI Taxonomy" id="456999"/>
    <lineage>
        <taxon>Eukaryota</taxon>
        <taxon>Fungi</taxon>
        <taxon>Dikarya</taxon>
        <taxon>Basidiomycota</taxon>
        <taxon>Agaricomycotina</taxon>
        <taxon>Agaricomycetes</taxon>
        <taxon>Cantharellales</taxon>
        <taxon>Ceratobasidiaceae</taxon>
        <taxon>Rhizoctonia</taxon>
    </lineage>
</organism>
<accession>A0A8H3GSW9</accession>
<dbReference type="AlphaFoldDB" id="A0A8H3GSW9"/>
<proteinExistence type="predicted"/>
<dbReference type="Proteomes" id="UP000663846">
    <property type="component" value="Unassembled WGS sequence"/>
</dbReference>
<reference evidence="1" key="1">
    <citation type="submission" date="2021-01" db="EMBL/GenBank/DDBJ databases">
        <authorList>
            <person name="Kaushik A."/>
        </authorList>
    </citation>
    <scope>NUCLEOTIDE SEQUENCE</scope>
    <source>
        <strain evidence="1">AG1-1C</strain>
    </source>
</reference>
<dbReference type="InterPro" id="IPR027443">
    <property type="entry name" value="IPNS-like_sf"/>
</dbReference>
<dbReference type="InterPro" id="IPR010856">
    <property type="entry name" value="Gig2-like"/>
</dbReference>
<evidence type="ECO:0000313" key="1">
    <source>
        <dbReference type="EMBL" id="CAE6463751.1"/>
    </source>
</evidence>
<comment type="caution">
    <text evidence="1">The sequence shown here is derived from an EMBL/GenBank/DDBJ whole genome shotgun (WGS) entry which is preliminary data.</text>
</comment>
<dbReference type="Pfam" id="PF07350">
    <property type="entry name" value="Gig2-like"/>
    <property type="match status" value="1"/>
</dbReference>
<dbReference type="Gene3D" id="2.60.120.330">
    <property type="entry name" value="B-lactam Antibiotic, Isopenicillin N Synthase, Chain"/>
    <property type="match status" value="1"/>
</dbReference>
<dbReference type="SUPFAM" id="SSF51197">
    <property type="entry name" value="Clavaminate synthase-like"/>
    <property type="match status" value="1"/>
</dbReference>
<evidence type="ECO:0000313" key="2">
    <source>
        <dbReference type="Proteomes" id="UP000663846"/>
    </source>
</evidence>
<dbReference type="EMBL" id="CAJMWS010000793">
    <property type="protein sequence ID" value="CAE6463751.1"/>
    <property type="molecule type" value="Genomic_DNA"/>
</dbReference>